<protein>
    <submittedName>
        <fullName evidence="2">Recombinase family protein</fullName>
    </submittedName>
</protein>
<dbReference type="AlphaFoldDB" id="A0AAU8HS99"/>
<reference evidence="2" key="2">
    <citation type="submission" date="2024-06" db="EMBL/GenBank/DDBJ databases">
        <authorList>
            <person name="Petrova K.O."/>
            <person name="Toshchakov S.V."/>
            <person name="Boltjanskaja Y.V."/>
            <person name="Kevbrin V.V."/>
        </authorList>
    </citation>
    <scope>NUCLEOTIDE SEQUENCE</scope>
    <source>
        <strain evidence="2">Z-710</strain>
    </source>
</reference>
<dbReference type="GO" id="GO:0000150">
    <property type="term" value="F:DNA strand exchange activity"/>
    <property type="evidence" value="ECO:0007669"/>
    <property type="project" value="InterPro"/>
</dbReference>
<dbReference type="InterPro" id="IPR038109">
    <property type="entry name" value="DNA_bind_recomb_sf"/>
</dbReference>
<name>A0AAU8HS99_9FIRM</name>
<dbReference type="Gene3D" id="3.90.1750.20">
    <property type="entry name" value="Putative Large Serine Recombinase, Chain B, Domain 2"/>
    <property type="match status" value="1"/>
</dbReference>
<dbReference type="GO" id="GO:0003677">
    <property type="term" value="F:DNA binding"/>
    <property type="evidence" value="ECO:0007669"/>
    <property type="project" value="InterPro"/>
</dbReference>
<dbReference type="PROSITE" id="PS51737">
    <property type="entry name" value="RECOMBINASE_DNA_BIND"/>
    <property type="match status" value="1"/>
</dbReference>
<reference evidence="2" key="1">
    <citation type="journal article" date="2018" name="Antonie Van Leeuwenhoek">
        <title>Proteinivorax hydrogeniformans sp. nov., an anaerobic, haloalkaliphilic bacterium fermenting proteinaceous compounds with high hydrogen production.</title>
        <authorList>
            <person name="Boltyanskaya Y."/>
            <person name="Detkova E."/>
            <person name="Pimenov N."/>
            <person name="Kevbrin V."/>
        </authorList>
    </citation>
    <scope>NUCLEOTIDE SEQUENCE</scope>
    <source>
        <strain evidence="2">Z-710</strain>
    </source>
</reference>
<dbReference type="RefSeq" id="WP_353892890.1">
    <property type="nucleotide sequence ID" value="NZ_CP159485.1"/>
</dbReference>
<accession>A0AAU8HS99</accession>
<organism evidence="2">
    <name type="scientific">Proteinivorax hydrogeniformans</name>
    <dbReference type="NCBI Taxonomy" id="1826727"/>
    <lineage>
        <taxon>Bacteria</taxon>
        <taxon>Bacillati</taxon>
        <taxon>Bacillota</taxon>
        <taxon>Clostridia</taxon>
        <taxon>Eubacteriales</taxon>
        <taxon>Proteinivoracaceae</taxon>
        <taxon>Proteinivorax</taxon>
    </lineage>
</organism>
<sequence>MPHIPYGYKIEKGAAVIDQEAAARVKELYRIYLSGLSLSNAAKEAGIKGYHSTIAKMLTNKRYLGDGYYPQIIDKGTFEQAEAERLRRAEMLGRIREGAAKKKSLKKYLFSMKKPEQLYDDPFKQAEYVYSLIESEVIEDGNE</sequence>
<evidence type="ECO:0000259" key="1">
    <source>
        <dbReference type="PROSITE" id="PS51737"/>
    </source>
</evidence>
<gene>
    <name evidence="2" type="ORF">PRVXH_002277</name>
</gene>
<proteinExistence type="predicted"/>
<evidence type="ECO:0000313" key="2">
    <source>
        <dbReference type="EMBL" id="XCI28322.1"/>
    </source>
</evidence>
<dbReference type="Pfam" id="PF07508">
    <property type="entry name" value="Recombinase"/>
    <property type="match status" value="1"/>
</dbReference>
<dbReference type="EMBL" id="CP159485">
    <property type="protein sequence ID" value="XCI28322.1"/>
    <property type="molecule type" value="Genomic_DNA"/>
</dbReference>
<dbReference type="InterPro" id="IPR011109">
    <property type="entry name" value="DNA_bind_recombinase_dom"/>
</dbReference>
<feature type="domain" description="Recombinase" evidence="1">
    <location>
        <begin position="5"/>
        <end position="92"/>
    </location>
</feature>